<comment type="pathway">
    <text evidence="1 6">Cell wall biogenesis; peptidoglycan biosynthesis.</text>
</comment>
<evidence type="ECO:0000313" key="11">
    <source>
        <dbReference type="Proteomes" id="UP000004191"/>
    </source>
</evidence>
<keyword evidence="4 6" id="KW-0573">Peptidoglycan synthesis</keyword>
<proteinExistence type="predicted"/>
<dbReference type="Gene3D" id="2.40.440.10">
    <property type="entry name" value="L,D-transpeptidase catalytic domain-like"/>
    <property type="match status" value="1"/>
</dbReference>
<evidence type="ECO:0000259" key="9">
    <source>
        <dbReference type="PROSITE" id="PS52029"/>
    </source>
</evidence>
<dbReference type="OrthoDB" id="3176960at2"/>
<evidence type="ECO:0000256" key="2">
    <source>
        <dbReference type="ARBA" id="ARBA00022679"/>
    </source>
</evidence>
<dbReference type="HOGENOM" id="CLU_022707_2_1_9"/>
<feature type="region of interest" description="Disordered" evidence="7">
    <location>
        <begin position="457"/>
        <end position="479"/>
    </location>
</feature>
<keyword evidence="8" id="KW-0812">Transmembrane</keyword>
<comment type="caution">
    <text evidence="10">The sequence shown here is derived from an EMBL/GenBank/DDBJ whole genome shotgun (WGS) entry which is preliminary data.</text>
</comment>
<dbReference type="GO" id="GO:0018104">
    <property type="term" value="P:peptidoglycan-protein cross-linking"/>
    <property type="evidence" value="ECO:0007669"/>
    <property type="project" value="TreeGrafter"/>
</dbReference>
<dbReference type="GO" id="GO:0005576">
    <property type="term" value="C:extracellular region"/>
    <property type="evidence" value="ECO:0007669"/>
    <property type="project" value="TreeGrafter"/>
</dbReference>
<dbReference type="Pfam" id="PF12229">
    <property type="entry name" value="PG_binding_4"/>
    <property type="match status" value="2"/>
</dbReference>
<name>H3NP31_9FIRM</name>
<dbReference type="RefSeq" id="WP_005398597.1">
    <property type="nucleotide sequence ID" value="NZ_JH601088.1"/>
</dbReference>
<keyword evidence="8" id="KW-1133">Transmembrane helix</keyword>
<dbReference type="PROSITE" id="PS52029">
    <property type="entry name" value="LD_TPASE"/>
    <property type="match status" value="1"/>
</dbReference>
<dbReference type="PANTHER" id="PTHR30582">
    <property type="entry name" value="L,D-TRANSPEPTIDASE"/>
    <property type="match status" value="1"/>
</dbReference>
<dbReference type="AlphaFoldDB" id="H3NP31"/>
<dbReference type="GeneID" id="96999078"/>
<dbReference type="GO" id="GO:0008360">
    <property type="term" value="P:regulation of cell shape"/>
    <property type="evidence" value="ECO:0007669"/>
    <property type="project" value="UniProtKB-UniRule"/>
</dbReference>
<evidence type="ECO:0000256" key="4">
    <source>
        <dbReference type="ARBA" id="ARBA00022984"/>
    </source>
</evidence>
<dbReference type="UniPathway" id="UPA00219"/>
<keyword evidence="2" id="KW-0808">Transferase</keyword>
<dbReference type="Proteomes" id="UP000004191">
    <property type="component" value="Unassembled WGS sequence"/>
</dbReference>
<feature type="active site" description="Nucleophile" evidence="6">
    <location>
        <position position="428"/>
    </location>
</feature>
<dbReference type="Gene3D" id="3.10.20.800">
    <property type="match status" value="1"/>
</dbReference>
<keyword evidence="3 6" id="KW-0133">Cell shape</keyword>
<dbReference type="SUPFAM" id="SSF141523">
    <property type="entry name" value="L,D-transpeptidase catalytic domain-like"/>
    <property type="match status" value="1"/>
</dbReference>
<evidence type="ECO:0000256" key="8">
    <source>
        <dbReference type="SAM" id="Phobius"/>
    </source>
</evidence>
<sequence>MNKVVKRILIAFAVVLAIVYIAGIVYFSENTFLNTKVNGLDKSLISKSDVFKFDTDEYKLNVVGKDDKSVEIASKDIDLKKDVKGKPEVKQNVWLWPIEIFKSHDYEIDLETKYNETKLDKILSESELFKKVIEPKDAYISTTENAVTLEEEVLGNKLDKEKLIASIKSSIEKEEEKLELKEEYILPKITKEDENLKAQFEKLSKIFKNKFVFDFEDRKYELTGQKLLEMYNVDSKGVYVLNRQSLRDFIRDIAIETDTYNTPHKFKATGIGEITVPGGIYGWQMNVDKTTDNVMAMLENNKTGNVEIVYLHEAKHRGLDDIGDTYIEIDLSRQHMWFYKDGKLYLDTDIISGDLRNRDATTPVGVNKVWSKETDRKLNGNNAVTGSRYSYPVKYWMPVGWTGSGIHDTWHRTEYGGNVYKTNGSSSCINTPPKAMEKLFPAVPLYTAVVIYESSTNNSPTEFERQEQIRKGEAKMDVQ</sequence>
<dbReference type="PATRIC" id="fig|883114.3.peg.1082"/>
<dbReference type="eggNOG" id="COG1376">
    <property type="taxonomic scope" value="Bacteria"/>
</dbReference>
<keyword evidence="5 6" id="KW-0961">Cell wall biogenesis/degradation</keyword>
<organism evidence="10 11">
    <name type="scientific">Helcococcus kunzii ATCC 51366</name>
    <dbReference type="NCBI Taxonomy" id="883114"/>
    <lineage>
        <taxon>Bacteria</taxon>
        <taxon>Bacillati</taxon>
        <taxon>Bacillota</taxon>
        <taxon>Tissierellia</taxon>
        <taxon>Tissierellales</taxon>
        <taxon>Peptoniphilaceae</taxon>
        <taxon>Helcococcus</taxon>
    </lineage>
</organism>
<dbReference type="InterPro" id="IPR005490">
    <property type="entry name" value="LD_TPept_cat_dom"/>
</dbReference>
<feature type="compositionally biased region" description="Basic and acidic residues" evidence="7">
    <location>
        <begin position="462"/>
        <end position="479"/>
    </location>
</feature>
<dbReference type="PANTHER" id="PTHR30582:SF33">
    <property type="entry name" value="EXPORTED PROTEIN"/>
    <property type="match status" value="1"/>
</dbReference>
<reference evidence="10 11" key="1">
    <citation type="submission" date="2012-01" db="EMBL/GenBank/DDBJ databases">
        <title>The Genome Sequence of Helcococcus kunzii ATCC 51366.</title>
        <authorList>
            <consortium name="The Broad Institute Genome Sequencing Platform"/>
            <person name="Earl A."/>
            <person name="Ward D."/>
            <person name="Feldgarden M."/>
            <person name="Gevers D."/>
            <person name="Huys G."/>
            <person name="Young S.K."/>
            <person name="Zeng Q."/>
            <person name="Gargeya S."/>
            <person name="Fitzgerald M."/>
            <person name="Haas B."/>
            <person name="Abouelleil A."/>
            <person name="Alvarado L."/>
            <person name="Arachchi H.M."/>
            <person name="Berlin A."/>
            <person name="Chapman S.B."/>
            <person name="Gearin G."/>
            <person name="Goldberg J."/>
            <person name="Griggs A."/>
            <person name="Gujja S."/>
            <person name="Hansen M."/>
            <person name="Heiman D."/>
            <person name="Howarth C."/>
            <person name="Larimer J."/>
            <person name="Lui A."/>
            <person name="MacDonald P.J.P."/>
            <person name="McCowen C."/>
            <person name="Montmayeur A."/>
            <person name="Murphy C."/>
            <person name="Neiman D."/>
            <person name="Pearson M."/>
            <person name="Priest M."/>
            <person name="Roberts A."/>
            <person name="Saif S."/>
            <person name="Shea T."/>
            <person name="Sisk P."/>
            <person name="Stolte C."/>
            <person name="Sykes S."/>
            <person name="Wortman J."/>
            <person name="Nusbaum C."/>
            <person name="Birren B."/>
        </authorList>
    </citation>
    <scope>NUCLEOTIDE SEQUENCE [LARGE SCALE GENOMIC DNA]</scope>
    <source>
        <strain evidence="10 11">ATCC 51366</strain>
    </source>
</reference>
<dbReference type="Pfam" id="PF03734">
    <property type="entry name" value="YkuD"/>
    <property type="match status" value="1"/>
</dbReference>
<evidence type="ECO:0000256" key="7">
    <source>
        <dbReference type="SAM" id="MobiDB-lite"/>
    </source>
</evidence>
<dbReference type="InterPro" id="IPR038054">
    <property type="entry name" value="LD_TPept-like_central_sf"/>
</dbReference>
<accession>H3NP31</accession>
<dbReference type="GO" id="GO:0071972">
    <property type="term" value="F:peptidoglycan L,D-transpeptidase activity"/>
    <property type="evidence" value="ECO:0007669"/>
    <property type="project" value="TreeGrafter"/>
</dbReference>
<keyword evidence="8" id="KW-0472">Membrane</keyword>
<dbReference type="EMBL" id="AGEI01000021">
    <property type="protein sequence ID" value="EHR34156.1"/>
    <property type="molecule type" value="Genomic_DNA"/>
</dbReference>
<keyword evidence="11" id="KW-1185">Reference proteome</keyword>
<evidence type="ECO:0000256" key="6">
    <source>
        <dbReference type="PROSITE-ProRule" id="PRU01373"/>
    </source>
</evidence>
<evidence type="ECO:0000313" key="10">
    <source>
        <dbReference type="EMBL" id="EHR34156.1"/>
    </source>
</evidence>
<feature type="active site" description="Proton donor/acceptor" evidence="6">
    <location>
        <position position="407"/>
    </location>
</feature>
<dbReference type="InterPro" id="IPR022029">
    <property type="entry name" value="YoaR-like_PG-bd"/>
</dbReference>
<dbReference type="CDD" id="cd16913">
    <property type="entry name" value="YkuD_like"/>
    <property type="match status" value="1"/>
</dbReference>
<dbReference type="GO" id="GO:0016740">
    <property type="term" value="F:transferase activity"/>
    <property type="evidence" value="ECO:0007669"/>
    <property type="project" value="UniProtKB-KW"/>
</dbReference>
<dbReference type="GO" id="GO:0071555">
    <property type="term" value="P:cell wall organization"/>
    <property type="evidence" value="ECO:0007669"/>
    <property type="project" value="UniProtKB-UniRule"/>
</dbReference>
<evidence type="ECO:0000256" key="1">
    <source>
        <dbReference type="ARBA" id="ARBA00004752"/>
    </source>
</evidence>
<evidence type="ECO:0000256" key="5">
    <source>
        <dbReference type="ARBA" id="ARBA00023316"/>
    </source>
</evidence>
<dbReference type="InterPro" id="IPR038063">
    <property type="entry name" value="Transpep_catalytic_dom"/>
</dbReference>
<evidence type="ECO:0000256" key="3">
    <source>
        <dbReference type="ARBA" id="ARBA00022960"/>
    </source>
</evidence>
<feature type="transmembrane region" description="Helical" evidence="8">
    <location>
        <begin position="7"/>
        <end position="27"/>
    </location>
</feature>
<dbReference type="SUPFAM" id="SSF143985">
    <property type="entry name" value="L,D-transpeptidase pre-catalytic domain-like"/>
    <property type="match status" value="1"/>
</dbReference>
<protein>
    <recommendedName>
        <fullName evidence="9">L,D-TPase catalytic domain-containing protein</fullName>
    </recommendedName>
</protein>
<gene>
    <name evidence="10" type="ORF">HMPREF9709_01092</name>
</gene>
<feature type="domain" description="L,D-TPase catalytic" evidence="9">
    <location>
        <begin position="325"/>
        <end position="452"/>
    </location>
</feature>
<dbReference type="STRING" id="883114.HMPREF9709_01092"/>
<dbReference type="InterPro" id="IPR050979">
    <property type="entry name" value="LD-transpeptidase"/>
</dbReference>